<dbReference type="PROSITE" id="PS50853">
    <property type="entry name" value="FN3"/>
    <property type="match status" value="2"/>
</dbReference>
<name>A0A0D3IYQ7_EMIH1</name>
<organism evidence="4 5">
    <name type="scientific">Emiliania huxleyi (strain CCMP1516)</name>
    <dbReference type="NCBI Taxonomy" id="280463"/>
    <lineage>
        <taxon>Eukaryota</taxon>
        <taxon>Haptista</taxon>
        <taxon>Haptophyta</taxon>
        <taxon>Prymnesiophyceae</taxon>
        <taxon>Isochrysidales</taxon>
        <taxon>Noelaerhabdaceae</taxon>
        <taxon>Emiliania</taxon>
    </lineage>
</organism>
<keyword evidence="1" id="KW-0677">Repeat</keyword>
<dbReference type="STRING" id="2903.R1C2P8"/>
<feature type="compositionally biased region" description="Low complexity" evidence="2">
    <location>
        <begin position="24"/>
        <end position="56"/>
    </location>
</feature>
<evidence type="ECO:0000313" key="5">
    <source>
        <dbReference type="Proteomes" id="UP000013827"/>
    </source>
</evidence>
<dbReference type="GeneID" id="17262552"/>
<dbReference type="eggNOG" id="KOG0613">
    <property type="taxonomic scope" value="Eukaryota"/>
</dbReference>
<dbReference type="Gene3D" id="2.60.40.10">
    <property type="entry name" value="Immunoglobulins"/>
    <property type="match status" value="3"/>
</dbReference>
<dbReference type="HOGENOM" id="CLU_741011_0_0_1"/>
<feature type="domain" description="Fibronectin type-III" evidence="3">
    <location>
        <begin position="57"/>
        <end position="168"/>
    </location>
</feature>
<dbReference type="InterPro" id="IPR013783">
    <property type="entry name" value="Ig-like_fold"/>
</dbReference>
<evidence type="ECO:0000259" key="3">
    <source>
        <dbReference type="PROSITE" id="PS50853"/>
    </source>
</evidence>
<dbReference type="RefSeq" id="XP_005768821.1">
    <property type="nucleotide sequence ID" value="XM_005768764.1"/>
</dbReference>
<dbReference type="KEGG" id="ehx:EMIHUDRAFT_210792"/>
<dbReference type="CDD" id="cd00063">
    <property type="entry name" value="FN3"/>
    <property type="match status" value="3"/>
</dbReference>
<proteinExistence type="predicted"/>
<dbReference type="InterPro" id="IPR036116">
    <property type="entry name" value="FN3_sf"/>
</dbReference>
<dbReference type="PaxDb" id="2903-EOD16392"/>
<dbReference type="PANTHER" id="PTHR13817:SF96">
    <property type="entry name" value="NEURAL CELL ADHESION MOLECULE 1"/>
    <property type="match status" value="1"/>
</dbReference>
<feature type="region of interest" description="Disordered" evidence="2">
    <location>
        <begin position="24"/>
        <end position="64"/>
    </location>
</feature>
<dbReference type="InterPro" id="IPR050964">
    <property type="entry name" value="Striated_Muscle_Regulatory"/>
</dbReference>
<feature type="domain" description="Fibronectin type-III" evidence="3">
    <location>
        <begin position="172"/>
        <end position="289"/>
    </location>
</feature>
<sequence>MLANSMLAMKLRAALAAQGRRTQAAAQLQAQPPSAVQAQPPSAVQAQPPSAVQAQLPPSPPAAHAPTLEAVGEDSIRVTWAVPRGVAKPQAHAEISLRVEGSSRWLRVDAVSGKLDEPDALPLPLETTCCVVKSIDPQVTYVARVRLGNQSGWGPDSPSSKGLQLAALTPIAPAAPILEAVNSTSLRVHFTLPPVRPGTPASPSSPISAIAIFVQPDGGAWQLLDATSSTLTAGTGNAFLPAASRALAKGLSEGVTYKAKIRAKSVCGWGEFSPISEPLQLHFKPTAPAAPVLEEALDATSMRVHYTLPPVRPGTPAHKWLAIHVQPDGGAWQVLDALSSTLSDTPRKVVQLLSGSPSYAVVKGLSEGVTYRARVHTENIHGWSAFSPISEPLQLPVSEVEVTGSRSREERDAELRKRAVDVDAEVVELDASPCPKRAR</sequence>
<reference evidence="5" key="1">
    <citation type="journal article" date="2013" name="Nature">
        <title>Pan genome of the phytoplankton Emiliania underpins its global distribution.</title>
        <authorList>
            <person name="Read B.A."/>
            <person name="Kegel J."/>
            <person name="Klute M.J."/>
            <person name="Kuo A."/>
            <person name="Lefebvre S.C."/>
            <person name="Maumus F."/>
            <person name="Mayer C."/>
            <person name="Miller J."/>
            <person name="Monier A."/>
            <person name="Salamov A."/>
            <person name="Young J."/>
            <person name="Aguilar M."/>
            <person name="Claverie J.M."/>
            <person name="Frickenhaus S."/>
            <person name="Gonzalez K."/>
            <person name="Herman E.K."/>
            <person name="Lin Y.C."/>
            <person name="Napier J."/>
            <person name="Ogata H."/>
            <person name="Sarno A.F."/>
            <person name="Shmutz J."/>
            <person name="Schroeder D."/>
            <person name="de Vargas C."/>
            <person name="Verret F."/>
            <person name="von Dassow P."/>
            <person name="Valentin K."/>
            <person name="Van de Peer Y."/>
            <person name="Wheeler G."/>
            <person name="Dacks J.B."/>
            <person name="Delwiche C.F."/>
            <person name="Dyhrman S.T."/>
            <person name="Glockner G."/>
            <person name="John U."/>
            <person name="Richards T."/>
            <person name="Worden A.Z."/>
            <person name="Zhang X."/>
            <person name="Grigoriev I.V."/>
            <person name="Allen A.E."/>
            <person name="Bidle K."/>
            <person name="Borodovsky M."/>
            <person name="Bowler C."/>
            <person name="Brownlee C."/>
            <person name="Cock J.M."/>
            <person name="Elias M."/>
            <person name="Gladyshev V.N."/>
            <person name="Groth M."/>
            <person name="Guda C."/>
            <person name="Hadaegh A."/>
            <person name="Iglesias-Rodriguez M.D."/>
            <person name="Jenkins J."/>
            <person name="Jones B.M."/>
            <person name="Lawson T."/>
            <person name="Leese F."/>
            <person name="Lindquist E."/>
            <person name="Lobanov A."/>
            <person name="Lomsadze A."/>
            <person name="Malik S.B."/>
            <person name="Marsh M.E."/>
            <person name="Mackinder L."/>
            <person name="Mock T."/>
            <person name="Mueller-Roeber B."/>
            <person name="Pagarete A."/>
            <person name="Parker M."/>
            <person name="Probert I."/>
            <person name="Quesneville H."/>
            <person name="Raines C."/>
            <person name="Rensing S.A."/>
            <person name="Riano-Pachon D.M."/>
            <person name="Richier S."/>
            <person name="Rokitta S."/>
            <person name="Shiraiwa Y."/>
            <person name="Soanes D.M."/>
            <person name="van der Giezen M."/>
            <person name="Wahlund T.M."/>
            <person name="Williams B."/>
            <person name="Wilson W."/>
            <person name="Wolfe G."/>
            <person name="Wurch L.L."/>
        </authorList>
    </citation>
    <scope>NUCLEOTIDE SEQUENCE</scope>
</reference>
<dbReference type="SUPFAM" id="SSF49265">
    <property type="entry name" value="Fibronectin type III"/>
    <property type="match status" value="2"/>
</dbReference>
<evidence type="ECO:0000313" key="4">
    <source>
        <dbReference type="EnsemblProtists" id="EOD16392"/>
    </source>
</evidence>
<dbReference type="InterPro" id="IPR003961">
    <property type="entry name" value="FN3_dom"/>
</dbReference>
<dbReference type="PANTHER" id="PTHR13817">
    <property type="entry name" value="TITIN"/>
    <property type="match status" value="1"/>
</dbReference>
<protein>
    <recommendedName>
        <fullName evidence="3">Fibronectin type-III domain-containing protein</fullName>
    </recommendedName>
</protein>
<reference evidence="4" key="2">
    <citation type="submission" date="2024-10" db="UniProtKB">
        <authorList>
            <consortium name="EnsemblProtists"/>
        </authorList>
    </citation>
    <scope>IDENTIFICATION</scope>
</reference>
<dbReference type="SMART" id="SM00060">
    <property type="entry name" value="FN3"/>
    <property type="match status" value="3"/>
</dbReference>
<accession>A0A0D3IYQ7</accession>
<evidence type="ECO:0000256" key="1">
    <source>
        <dbReference type="ARBA" id="ARBA00022737"/>
    </source>
</evidence>
<evidence type="ECO:0000256" key="2">
    <source>
        <dbReference type="SAM" id="MobiDB-lite"/>
    </source>
</evidence>
<dbReference type="EnsemblProtists" id="EOD16392">
    <property type="protein sequence ID" value="EOD16392"/>
    <property type="gene ID" value="EMIHUDRAFT_210792"/>
</dbReference>
<dbReference type="AlphaFoldDB" id="A0A0D3IYQ7"/>
<dbReference type="Proteomes" id="UP000013827">
    <property type="component" value="Unassembled WGS sequence"/>
</dbReference>
<keyword evidence="5" id="KW-1185">Reference proteome</keyword>